<keyword evidence="2" id="KW-1185">Reference proteome</keyword>
<sequence>MRAILVLLGLAALVLVVLMSLGFVSLEQTQQASITPPEFKADVGRIDVGTSNRTIEVPTIEVEKADPAPADPAPAPAQ</sequence>
<evidence type="ECO:0000313" key="1">
    <source>
        <dbReference type="EMBL" id="NIJ23878.1"/>
    </source>
</evidence>
<name>A0ABX0U060_9SPHN</name>
<accession>A0ABX0U060</accession>
<proteinExistence type="predicted"/>
<dbReference type="EMBL" id="JAASQP010000001">
    <property type="protein sequence ID" value="NIJ23878.1"/>
    <property type="molecule type" value="Genomic_DNA"/>
</dbReference>
<protein>
    <submittedName>
        <fullName evidence="1">Uncharacterized protein</fullName>
    </submittedName>
</protein>
<evidence type="ECO:0000313" key="2">
    <source>
        <dbReference type="Proteomes" id="UP000788153"/>
    </source>
</evidence>
<dbReference type="RefSeq" id="WP_140231504.1">
    <property type="nucleotide sequence ID" value="NZ_BAAAEV010000002.1"/>
</dbReference>
<comment type="caution">
    <text evidence="1">The sequence shown here is derived from an EMBL/GenBank/DDBJ whole genome shotgun (WGS) entry which is preliminary data.</text>
</comment>
<dbReference type="Proteomes" id="UP000788153">
    <property type="component" value="Unassembled WGS sequence"/>
</dbReference>
<organism evidence="1 2">
    <name type="scientific">Sphingomonas japonica</name>
    <dbReference type="NCBI Taxonomy" id="511662"/>
    <lineage>
        <taxon>Bacteria</taxon>
        <taxon>Pseudomonadati</taxon>
        <taxon>Pseudomonadota</taxon>
        <taxon>Alphaproteobacteria</taxon>
        <taxon>Sphingomonadales</taxon>
        <taxon>Sphingomonadaceae</taxon>
        <taxon>Sphingomonas</taxon>
    </lineage>
</organism>
<gene>
    <name evidence="1" type="ORF">FHT01_001420</name>
</gene>
<reference evidence="1 2" key="1">
    <citation type="submission" date="2020-03" db="EMBL/GenBank/DDBJ databases">
        <title>Genomic Encyclopedia of Type Strains, Phase IV (KMG-IV): sequencing the most valuable type-strain genomes for metagenomic binning, comparative biology and taxonomic classification.</title>
        <authorList>
            <person name="Goeker M."/>
        </authorList>
    </citation>
    <scope>NUCLEOTIDE SEQUENCE [LARGE SCALE GENOMIC DNA]</scope>
    <source>
        <strain evidence="1 2">DSM 22753</strain>
    </source>
</reference>